<comment type="caution">
    <text evidence="1">The sequence shown here is derived from an EMBL/GenBank/DDBJ whole genome shotgun (WGS) entry which is preliminary data.</text>
</comment>
<accession>A0ABT1RJT5</accession>
<keyword evidence="2" id="KW-1185">Reference proteome</keyword>
<organism evidence="1 2">
    <name type="scientific">Anaerovorax odorimutans</name>
    <dbReference type="NCBI Taxonomy" id="109327"/>
    <lineage>
        <taxon>Bacteria</taxon>
        <taxon>Bacillati</taxon>
        <taxon>Bacillota</taxon>
        <taxon>Clostridia</taxon>
        <taxon>Peptostreptococcales</taxon>
        <taxon>Anaerovoracaceae</taxon>
        <taxon>Anaerovorax</taxon>
    </lineage>
</organism>
<name>A0ABT1RJT5_9FIRM</name>
<sequence>MQDEKIRPEVFRLWEIAFSFGPTKIENRRIFMCAHIENRMSH</sequence>
<proteinExistence type="predicted"/>
<protein>
    <submittedName>
        <fullName evidence="1">Uncharacterized protein</fullName>
    </submittedName>
</protein>
<evidence type="ECO:0000313" key="1">
    <source>
        <dbReference type="EMBL" id="MCQ4635442.1"/>
    </source>
</evidence>
<dbReference type="EMBL" id="JANFXK010000001">
    <property type="protein sequence ID" value="MCQ4635442.1"/>
    <property type="molecule type" value="Genomic_DNA"/>
</dbReference>
<reference evidence="1 2" key="1">
    <citation type="submission" date="2022-06" db="EMBL/GenBank/DDBJ databases">
        <title>Isolation of gut microbiota from human fecal samples.</title>
        <authorList>
            <person name="Pamer E.G."/>
            <person name="Barat B."/>
            <person name="Waligurski E."/>
            <person name="Medina S."/>
            <person name="Paddock L."/>
            <person name="Mostad J."/>
        </authorList>
    </citation>
    <scope>NUCLEOTIDE SEQUENCE [LARGE SCALE GENOMIC DNA]</scope>
    <source>
        <strain evidence="1 2">SL.3.17</strain>
    </source>
</reference>
<evidence type="ECO:0000313" key="2">
    <source>
        <dbReference type="Proteomes" id="UP001524502"/>
    </source>
</evidence>
<gene>
    <name evidence="1" type="ORF">NE619_01755</name>
</gene>
<dbReference type="Proteomes" id="UP001524502">
    <property type="component" value="Unassembled WGS sequence"/>
</dbReference>